<sequence length="230" mass="27084">MLSAFSTIVRLTWDLILWCGLVLRPRESLEAEILFLRRQLALYRERGVKPRRVDATTRMRLALLSRCFDWRSALVVVRPETLIGWHRAGFKLFWRWKSRAGRPSIPKELRDLIRRMAAENPVWGQERIANELLVKLGLRVSPRTVAKYMPRRTPGRPRGGQRWSTFLRNHARGVIACDFLVAVTSTFRVLYVPVVIEHHSRRLIHFNVTSHPTAQWTRQQLREVVGYEER</sequence>
<protein>
    <submittedName>
        <fullName evidence="1">Helix-turn-helix domain-containing protein</fullName>
    </submittedName>
</protein>
<dbReference type="EMBL" id="JBHSDU010000015">
    <property type="protein sequence ID" value="MFC4314201.1"/>
    <property type="molecule type" value="Genomic_DNA"/>
</dbReference>
<keyword evidence="2" id="KW-1185">Reference proteome</keyword>
<gene>
    <name evidence="1" type="ORF">ACFPN2_34360</name>
</gene>
<accession>A0ABV8T335</accession>
<dbReference type="RefSeq" id="WP_380606790.1">
    <property type="nucleotide sequence ID" value="NZ_JBHSDU010000015.1"/>
</dbReference>
<name>A0ABV8T335_9GAMM</name>
<evidence type="ECO:0000313" key="1">
    <source>
        <dbReference type="EMBL" id="MFC4314201.1"/>
    </source>
</evidence>
<dbReference type="Proteomes" id="UP001595904">
    <property type="component" value="Unassembled WGS sequence"/>
</dbReference>
<comment type="caution">
    <text evidence="1">The sequence shown here is derived from an EMBL/GenBank/DDBJ whole genome shotgun (WGS) entry which is preliminary data.</text>
</comment>
<evidence type="ECO:0000313" key="2">
    <source>
        <dbReference type="Proteomes" id="UP001595904"/>
    </source>
</evidence>
<reference evidence="2" key="1">
    <citation type="journal article" date="2019" name="Int. J. Syst. Evol. Microbiol.">
        <title>The Global Catalogue of Microorganisms (GCM) 10K type strain sequencing project: providing services to taxonomists for standard genome sequencing and annotation.</title>
        <authorList>
            <consortium name="The Broad Institute Genomics Platform"/>
            <consortium name="The Broad Institute Genome Sequencing Center for Infectious Disease"/>
            <person name="Wu L."/>
            <person name="Ma J."/>
        </authorList>
    </citation>
    <scope>NUCLEOTIDE SEQUENCE [LARGE SCALE GENOMIC DNA]</scope>
    <source>
        <strain evidence="2">CGMCC 1.10759</strain>
    </source>
</reference>
<organism evidence="1 2">
    <name type="scientific">Steroidobacter flavus</name>
    <dbReference type="NCBI Taxonomy" id="1842136"/>
    <lineage>
        <taxon>Bacteria</taxon>
        <taxon>Pseudomonadati</taxon>
        <taxon>Pseudomonadota</taxon>
        <taxon>Gammaproteobacteria</taxon>
        <taxon>Steroidobacterales</taxon>
        <taxon>Steroidobacteraceae</taxon>
        <taxon>Steroidobacter</taxon>
    </lineage>
</organism>
<proteinExistence type="predicted"/>